<reference evidence="2 3" key="1">
    <citation type="journal article" date="2024" name="Chem. Sci.">
        <title>Discovery of megapolipeptins by genome mining of a Burkholderiales bacteria collection.</title>
        <authorList>
            <person name="Paulo B.S."/>
            <person name="Recchia M.J.J."/>
            <person name="Lee S."/>
            <person name="Fergusson C.H."/>
            <person name="Romanowski S.B."/>
            <person name="Hernandez A."/>
            <person name="Krull N."/>
            <person name="Liu D.Y."/>
            <person name="Cavanagh H."/>
            <person name="Bos A."/>
            <person name="Gray C.A."/>
            <person name="Murphy B.T."/>
            <person name="Linington R.G."/>
            <person name="Eustaquio A.S."/>
        </authorList>
    </citation>
    <scope>NUCLEOTIDE SEQUENCE [LARGE SCALE GENOMIC DNA]</scope>
    <source>
        <strain evidence="2 3">RL17-338-BIC-A</strain>
    </source>
</reference>
<evidence type="ECO:0000313" key="3">
    <source>
        <dbReference type="Proteomes" id="UP001629432"/>
    </source>
</evidence>
<feature type="compositionally biased region" description="Polar residues" evidence="1">
    <location>
        <begin position="32"/>
        <end position="48"/>
    </location>
</feature>
<dbReference type="Proteomes" id="UP001629432">
    <property type="component" value="Unassembled WGS sequence"/>
</dbReference>
<accession>A0ABW9E4T9</accession>
<dbReference type="RefSeq" id="WP_408340911.1">
    <property type="nucleotide sequence ID" value="NZ_JAQQCF010000066.1"/>
</dbReference>
<dbReference type="EMBL" id="JAQQCF010000066">
    <property type="protein sequence ID" value="MFM0642323.1"/>
    <property type="molecule type" value="Genomic_DNA"/>
</dbReference>
<evidence type="ECO:0000313" key="2">
    <source>
        <dbReference type="EMBL" id="MFM0642323.1"/>
    </source>
</evidence>
<keyword evidence="3" id="KW-1185">Reference proteome</keyword>
<sequence>MGVFLCFDVRYLHSAVRFGGVGVPSWVHQADQSNQSSNEFKNSNSQRPQADDGRMTGAKQMFKLSISLTVAGRVAAAAIAAITLTVGSCRADELGPSCKQYLQLKMQCLGAKANTIESNGNAQKARDIRRSIPFEMNRAIYLLAKNLGFMDASRVEQYCAEDAWYIQNADSPKNNRPETSVRLCSVTTSWPENYKITPDSDSKVEARIREIEAEIGISK</sequence>
<protein>
    <recommendedName>
        <fullName evidence="4">YARHG domain-containing protein</fullName>
    </recommendedName>
</protein>
<gene>
    <name evidence="2" type="ORF">PQQ63_37200</name>
</gene>
<name>A0ABW9E4T9_9BURK</name>
<evidence type="ECO:0000256" key="1">
    <source>
        <dbReference type="SAM" id="MobiDB-lite"/>
    </source>
</evidence>
<proteinExistence type="predicted"/>
<organism evidence="2 3">
    <name type="scientific">Paraburkholderia metrosideri</name>
    <dbReference type="NCBI Taxonomy" id="580937"/>
    <lineage>
        <taxon>Bacteria</taxon>
        <taxon>Pseudomonadati</taxon>
        <taxon>Pseudomonadota</taxon>
        <taxon>Betaproteobacteria</taxon>
        <taxon>Burkholderiales</taxon>
        <taxon>Burkholderiaceae</taxon>
        <taxon>Paraburkholderia</taxon>
    </lineage>
</organism>
<feature type="region of interest" description="Disordered" evidence="1">
    <location>
        <begin position="32"/>
        <end position="54"/>
    </location>
</feature>
<evidence type="ECO:0008006" key="4">
    <source>
        <dbReference type="Google" id="ProtNLM"/>
    </source>
</evidence>
<comment type="caution">
    <text evidence="2">The sequence shown here is derived from an EMBL/GenBank/DDBJ whole genome shotgun (WGS) entry which is preliminary data.</text>
</comment>